<reference evidence="1" key="1">
    <citation type="journal article" date="2021" name="Proc. Natl. Acad. Sci. U.S.A.">
        <title>A Catalog of Tens of Thousands of Viruses from Human Metagenomes Reveals Hidden Associations with Chronic Diseases.</title>
        <authorList>
            <person name="Tisza M.J."/>
            <person name="Buck C.B."/>
        </authorList>
    </citation>
    <scope>NUCLEOTIDE SEQUENCE</scope>
    <source>
        <strain evidence="1">CtZ2t4</strain>
    </source>
</reference>
<protein>
    <submittedName>
        <fullName evidence="1">Uncharacterized protein</fullName>
    </submittedName>
</protein>
<dbReference type="EMBL" id="BK032664">
    <property type="protein sequence ID" value="DAF53785.1"/>
    <property type="molecule type" value="Genomic_DNA"/>
</dbReference>
<name>A0A8S5SS11_9CAUD</name>
<sequence length="39" mass="4513">MSVIFLNKKISTHPFKKNLYSFILLYISAPSKVRILGML</sequence>
<accession>A0A8S5SS11</accession>
<organism evidence="1">
    <name type="scientific">Myoviridae sp. ctZ2t4</name>
    <dbReference type="NCBI Taxonomy" id="2827693"/>
    <lineage>
        <taxon>Viruses</taxon>
        <taxon>Duplodnaviria</taxon>
        <taxon>Heunggongvirae</taxon>
        <taxon>Uroviricota</taxon>
        <taxon>Caudoviricetes</taxon>
    </lineage>
</organism>
<proteinExistence type="predicted"/>
<evidence type="ECO:0000313" key="1">
    <source>
        <dbReference type="EMBL" id="DAF53785.1"/>
    </source>
</evidence>